<dbReference type="EMBL" id="LAZR01004417">
    <property type="protein sequence ID" value="KKN08777.1"/>
    <property type="molecule type" value="Genomic_DNA"/>
</dbReference>
<dbReference type="AlphaFoldDB" id="A0A0F9NA47"/>
<dbReference type="SMART" id="SM00671">
    <property type="entry name" value="SEL1"/>
    <property type="match status" value="4"/>
</dbReference>
<dbReference type="InterPro" id="IPR050767">
    <property type="entry name" value="Sel1_AlgK"/>
</dbReference>
<dbReference type="PANTHER" id="PTHR11102">
    <property type="entry name" value="SEL-1-LIKE PROTEIN"/>
    <property type="match status" value="1"/>
</dbReference>
<dbReference type="InterPro" id="IPR011990">
    <property type="entry name" value="TPR-like_helical_dom_sf"/>
</dbReference>
<accession>A0A0F9NA47</accession>
<proteinExistence type="predicted"/>
<gene>
    <name evidence="2" type="ORF">LCGC14_1053240</name>
</gene>
<comment type="caution">
    <text evidence="2">The sequence shown here is derived from an EMBL/GenBank/DDBJ whole genome shotgun (WGS) entry which is preliminary data.</text>
</comment>
<organism evidence="2">
    <name type="scientific">marine sediment metagenome</name>
    <dbReference type="NCBI Taxonomy" id="412755"/>
    <lineage>
        <taxon>unclassified sequences</taxon>
        <taxon>metagenomes</taxon>
        <taxon>ecological metagenomes</taxon>
    </lineage>
</organism>
<dbReference type="Gene3D" id="1.25.40.10">
    <property type="entry name" value="Tetratricopeptide repeat domain"/>
    <property type="match status" value="1"/>
</dbReference>
<feature type="compositionally biased region" description="Polar residues" evidence="1">
    <location>
        <begin position="359"/>
        <end position="369"/>
    </location>
</feature>
<dbReference type="SUPFAM" id="SSF81901">
    <property type="entry name" value="HCP-like"/>
    <property type="match status" value="1"/>
</dbReference>
<evidence type="ECO:0000313" key="2">
    <source>
        <dbReference type="EMBL" id="KKN08777.1"/>
    </source>
</evidence>
<dbReference type="InterPro" id="IPR006597">
    <property type="entry name" value="Sel1-like"/>
</dbReference>
<protein>
    <submittedName>
        <fullName evidence="2">Uncharacterized protein</fullName>
    </submittedName>
</protein>
<dbReference type="PANTHER" id="PTHR11102:SF160">
    <property type="entry name" value="ERAD-ASSOCIATED E3 UBIQUITIN-PROTEIN LIGASE COMPONENT HRD3"/>
    <property type="match status" value="1"/>
</dbReference>
<reference evidence="2" key="1">
    <citation type="journal article" date="2015" name="Nature">
        <title>Complex archaea that bridge the gap between prokaryotes and eukaryotes.</title>
        <authorList>
            <person name="Spang A."/>
            <person name="Saw J.H."/>
            <person name="Jorgensen S.L."/>
            <person name="Zaremba-Niedzwiedzka K."/>
            <person name="Martijn J."/>
            <person name="Lind A.E."/>
            <person name="van Eijk R."/>
            <person name="Schleper C."/>
            <person name="Guy L."/>
            <person name="Ettema T.J."/>
        </authorList>
    </citation>
    <scope>NUCLEOTIDE SEQUENCE</scope>
</reference>
<feature type="region of interest" description="Disordered" evidence="1">
    <location>
        <begin position="353"/>
        <end position="378"/>
    </location>
</feature>
<dbReference type="Pfam" id="PF08238">
    <property type="entry name" value="Sel1"/>
    <property type="match status" value="4"/>
</dbReference>
<name>A0A0F9NA47_9ZZZZ</name>
<sequence length="556" mass="61101">MVILFLIALVLAWPTAGISIIAYVAFAVLRNYLAARVRSHDANIHAARKSLVAGEKRVPSWAGDETENEIFVKVIQQKAMQDGVPQAYLQNLLRDGDTFQNLVYFAGAMEHHGSSFTEQQAAVSDELVELWKVDPNDTLAGGLQDGLTATEADEPITGLEKLRKLALQGDSVAQRRLGESYLGGDGVIKDGAEAVYWFRLAAEQGDSGAQFYLGLMYKTGNSVIRDSVEAARWYRLAAEQGEATAQFYLGKAYRNGDGVTKNAVEAVRWYRLAAIRGDSDAQFALSAMYFMGRGVTQDRVTAYMWNSIAAENGNKTARAQLDNIEQPMTPEEILEATRRAKLCMASGYTDYTQDDTLEGSVQDNPTATKTHGAATEQETLQPSAVQGDNAAQRLINSVKQKTDMIADRYPPSHDGHPDTNEIIINDAMRALAEMKELFKEANEAKTLCNQISELEPVSTKPMIELFISQVEDNFQAVMVNSLQVQTKIIDAINRMVLLNSNVPDGEGKETMKDFIATLTVSANNMGKLRTEMADGMENVVVPAMRRAKDVDKKSGT</sequence>
<evidence type="ECO:0000256" key="1">
    <source>
        <dbReference type="SAM" id="MobiDB-lite"/>
    </source>
</evidence>